<dbReference type="GO" id="GO:0005737">
    <property type="term" value="C:cytoplasm"/>
    <property type="evidence" value="ECO:0007669"/>
    <property type="project" value="UniProtKB-SubCell"/>
</dbReference>
<dbReference type="Gene3D" id="2.30.30.280">
    <property type="entry name" value="Adenine nucleotide alpha hydrolases-like domains"/>
    <property type="match status" value="1"/>
</dbReference>
<comment type="caution">
    <text evidence="12">The sequence shown here is derived from an EMBL/GenBank/DDBJ whole genome shotgun (WGS) entry which is preliminary data.</text>
</comment>
<comment type="caution">
    <text evidence="9">Lacks conserved residue(s) required for the propagation of feature annotation.</text>
</comment>
<dbReference type="GO" id="GO:0000049">
    <property type="term" value="F:tRNA binding"/>
    <property type="evidence" value="ECO:0007669"/>
    <property type="project" value="UniProtKB-KW"/>
</dbReference>
<dbReference type="InterPro" id="IPR014729">
    <property type="entry name" value="Rossmann-like_a/b/a_fold"/>
</dbReference>
<evidence type="ECO:0000256" key="9">
    <source>
        <dbReference type="HAMAP-Rule" id="MF_00144"/>
    </source>
</evidence>
<feature type="active site" description="Nucleophile" evidence="9">
    <location>
        <position position="98"/>
    </location>
</feature>
<feature type="site" description="Interaction with tRNA" evidence="9">
    <location>
        <position position="123"/>
    </location>
</feature>
<feature type="binding site" evidence="9">
    <location>
        <begin position="13"/>
        <end position="20"/>
    </location>
    <ligand>
        <name>ATP</name>
        <dbReference type="ChEBI" id="CHEBI:30616"/>
    </ligand>
</feature>
<comment type="similarity">
    <text evidence="9">Belongs to the MnmA/TRMU family.</text>
</comment>
<keyword evidence="5 9" id="KW-0067">ATP-binding</keyword>
<dbReference type="InterPro" id="IPR046885">
    <property type="entry name" value="MnmA-like_C"/>
</dbReference>
<gene>
    <name evidence="9" type="primary">mnmA</name>
    <name evidence="12" type="ORF">A2W54_00215</name>
</gene>
<evidence type="ECO:0000313" key="12">
    <source>
        <dbReference type="EMBL" id="OGF77623.1"/>
    </source>
</evidence>
<dbReference type="CDD" id="cd01998">
    <property type="entry name" value="MnmA_TRMU-like"/>
    <property type="match status" value="1"/>
</dbReference>
<evidence type="ECO:0000256" key="3">
    <source>
        <dbReference type="ARBA" id="ARBA00022694"/>
    </source>
</evidence>
<evidence type="ECO:0000256" key="7">
    <source>
        <dbReference type="ARBA" id="ARBA00023157"/>
    </source>
</evidence>
<evidence type="ECO:0000256" key="5">
    <source>
        <dbReference type="ARBA" id="ARBA00022840"/>
    </source>
</evidence>
<dbReference type="Gene3D" id="2.40.30.10">
    <property type="entry name" value="Translation factors"/>
    <property type="match status" value="1"/>
</dbReference>
<evidence type="ECO:0000256" key="6">
    <source>
        <dbReference type="ARBA" id="ARBA00022884"/>
    </source>
</evidence>
<proteinExistence type="inferred from homology"/>
<evidence type="ECO:0000259" key="11">
    <source>
        <dbReference type="Pfam" id="PF20259"/>
    </source>
</evidence>
<keyword evidence="2 9" id="KW-0808">Transferase</keyword>
<keyword evidence="6 9" id="KW-0694">RNA-binding</keyword>
<keyword evidence="1 9" id="KW-0820">tRNA-binding</keyword>
<evidence type="ECO:0000256" key="4">
    <source>
        <dbReference type="ARBA" id="ARBA00022741"/>
    </source>
</evidence>
<dbReference type="Pfam" id="PF20259">
    <property type="entry name" value="tRNA_Me_trans_M"/>
    <property type="match status" value="1"/>
</dbReference>
<reference evidence="12 13" key="1">
    <citation type="journal article" date="2016" name="Nat. Commun.">
        <title>Thousands of microbial genomes shed light on interconnected biogeochemical processes in an aquifer system.</title>
        <authorList>
            <person name="Anantharaman K."/>
            <person name="Brown C.T."/>
            <person name="Hug L.A."/>
            <person name="Sharon I."/>
            <person name="Castelle C.J."/>
            <person name="Probst A.J."/>
            <person name="Thomas B.C."/>
            <person name="Singh A."/>
            <person name="Wilkins M.J."/>
            <person name="Karaoz U."/>
            <person name="Brodie E.L."/>
            <person name="Williams K.H."/>
            <person name="Hubbard S.S."/>
            <person name="Banfield J.F."/>
        </authorList>
    </citation>
    <scope>NUCLEOTIDE SEQUENCE [LARGE SCALE GENOMIC DNA]</scope>
</reference>
<feature type="region of interest" description="Interaction with target base in tRNA" evidence="9">
    <location>
        <begin position="93"/>
        <end position="95"/>
    </location>
</feature>
<keyword evidence="7" id="KW-1015">Disulfide bond</keyword>
<protein>
    <recommendedName>
        <fullName evidence="9">tRNA-specific 2-thiouridylase MnmA</fullName>
        <ecNumber evidence="9">2.8.1.13</ecNumber>
    </recommendedName>
</protein>
<name>A0A1F5WPL9_9BACT</name>
<dbReference type="Pfam" id="PF03054">
    <property type="entry name" value="tRNA_Me_trans"/>
    <property type="match status" value="1"/>
</dbReference>
<dbReference type="FunFam" id="2.30.30.280:FF:000001">
    <property type="entry name" value="tRNA-specific 2-thiouridylase MnmA"/>
    <property type="match status" value="1"/>
</dbReference>
<dbReference type="InterPro" id="IPR023382">
    <property type="entry name" value="MnmA-like_central_sf"/>
</dbReference>
<feature type="site" description="Interaction with tRNA" evidence="9">
    <location>
        <position position="356"/>
    </location>
</feature>
<dbReference type="Proteomes" id="UP000178425">
    <property type="component" value="Unassembled WGS sequence"/>
</dbReference>
<dbReference type="InterPro" id="IPR004506">
    <property type="entry name" value="MnmA-like"/>
</dbReference>
<evidence type="ECO:0000259" key="10">
    <source>
        <dbReference type="Pfam" id="PF20258"/>
    </source>
</evidence>
<dbReference type="Gene3D" id="3.40.50.620">
    <property type="entry name" value="HUPs"/>
    <property type="match status" value="1"/>
</dbReference>
<dbReference type="Pfam" id="PF20258">
    <property type="entry name" value="tRNA_Me_trans_C"/>
    <property type="match status" value="1"/>
</dbReference>
<keyword evidence="3 9" id="KW-0819">tRNA processing</keyword>
<dbReference type="GO" id="GO:0002143">
    <property type="term" value="P:tRNA wobble position uridine thiolation"/>
    <property type="evidence" value="ECO:0007669"/>
    <property type="project" value="TreeGrafter"/>
</dbReference>
<keyword evidence="4 9" id="KW-0547">Nucleotide-binding</keyword>
<feature type="domain" description="tRNA-specific 2-thiouridylase MnmA-like central" evidence="11">
    <location>
        <begin position="225"/>
        <end position="288"/>
    </location>
</feature>
<dbReference type="EMBL" id="MFHI01000038">
    <property type="protein sequence ID" value="OGF77623.1"/>
    <property type="molecule type" value="Genomic_DNA"/>
</dbReference>
<accession>A0A1F5WPL9</accession>
<feature type="domain" description="tRNA-specific 2-thiouridylase MnmA-like C-terminal" evidence="10">
    <location>
        <begin position="298"/>
        <end position="373"/>
    </location>
</feature>
<comment type="function">
    <text evidence="9">Catalyzes the 2-thiolation of uridine at the wobble position (U34) of tRNA, leading to the formation of s(2)U34.</text>
</comment>
<feature type="region of interest" description="Interaction with tRNA" evidence="9">
    <location>
        <begin position="324"/>
        <end position="325"/>
    </location>
</feature>
<dbReference type="GO" id="GO:0005524">
    <property type="term" value="F:ATP binding"/>
    <property type="evidence" value="ECO:0007669"/>
    <property type="project" value="UniProtKB-KW"/>
</dbReference>
<evidence type="ECO:0000313" key="13">
    <source>
        <dbReference type="Proteomes" id="UP000178425"/>
    </source>
</evidence>
<feature type="active site" description="Cysteine persulfide intermediate" evidence="9">
    <location>
        <position position="216"/>
    </location>
</feature>
<feature type="binding site" evidence="9">
    <location>
        <position position="122"/>
    </location>
    <ligand>
        <name>ATP</name>
        <dbReference type="ChEBI" id="CHEBI:30616"/>
    </ligand>
</feature>
<dbReference type="PANTHER" id="PTHR11933">
    <property type="entry name" value="TRNA 5-METHYLAMINOMETHYL-2-THIOURIDYLATE -METHYLTRANSFERASE"/>
    <property type="match status" value="1"/>
</dbReference>
<dbReference type="HAMAP" id="MF_00144">
    <property type="entry name" value="tRNA_thiouridyl_MnmA"/>
    <property type="match status" value="1"/>
</dbReference>
<dbReference type="AlphaFoldDB" id="A0A1F5WPL9"/>
<evidence type="ECO:0000256" key="1">
    <source>
        <dbReference type="ARBA" id="ARBA00022555"/>
    </source>
</evidence>
<evidence type="ECO:0000256" key="8">
    <source>
        <dbReference type="ARBA" id="ARBA00051542"/>
    </source>
</evidence>
<sequence>MSSQSENNKVLIAMSGGVDSSVAAALLKEERYEVHGAYILCWDGCENNGDKQDAERVAARLNMPFYTFDFRKEYREAVYDYMVREYAASHTPNPDVMCNKEIKFGIFLQRALEMGFDFIATGHYVRAEGAEATHLARVLTLSMGAPTPTCNPSSLVSLFSARDMSKDQSYFLWTLNQDQLRHSLFPVGNYLKSEVREIAKKFGLPNADKKDSQGLCFVGKVDFAEFIRGALPKNPGPVIDIFGKKIGEHDGAHFYTLGQRHGLNIGGSPEPLYIAEKRTGTNTLVVARGDLDPILYRKELVAENINWLSGASPELPFSYLARIRYRQPLQSCTLYVVRHTLRVVFDVPQRAVSPGQSVVFYAKTGEMLGGGVIK</sequence>
<dbReference type="GO" id="GO:0103016">
    <property type="term" value="F:tRNA-uridine 2-sulfurtransferase activity"/>
    <property type="evidence" value="ECO:0007669"/>
    <property type="project" value="UniProtKB-EC"/>
</dbReference>
<organism evidence="12 13">
    <name type="scientific">Candidatus Giovannonibacteria bacterium RIFCSPHIGHO2_02_43_13</name>
    <dbReference type="NCBI Taxonomy" id="1798330"/>
    <lineage>
        <taxon>Bacteria</taxon>
        <taxon>Candidatus Giovannoniibacteriota</taxon>
    </lineage>
</organism>
<comment type="catalytic activity">
    <reaction evidence="8 9">
        <text>S-sulfanyl-L-cysteinyl-[protein] + uridine(34) in tRNA + AH2 + ATP = 2-thiouridine(34) in tRNA + L-cysteinyl-[protein] + A + AMP + diphosphate + H(+)</text>
        <dbReference type="Rhea" id="RHEA:47032"/>
        <dbReference type="Rhea" id="RHEA-COMP:10131"/>
        <dbReference type="Rhea" id="RHEA-COMP:11726"/>
        <dbReference type="Rhea" id="RHEA-COMP:11727"/>
        <dbReference type="Rhea" id="RHEA-COMP:11728"/>
        <dbReference type="ChEBI" id="CHEBI:13193"/>
        <dbReference type="ChEBI" id="CHEBI:15378"/>
        <dbReference type="ChEBI" id="CHEBI:17499"/>
        <dbReference type="ChEBI" id="CHEBI:29950"/>
        <dbReference type="ChEBI" id="CHEBI:30616"/>
        <dbReference type="ChEBI" id="CHEBI:33019"/>
        <dbReference type="ChEBI" id="CHEBI:61963"/>
        <dbReference type="ChEBI" id="CHEBI:65315"/>
        <dbReference type="ChEBI" id="CHEBI:87170"/>
        <dbReference type="ChEBI" id="CHEBI:456215"/>
        <dbReference type="EC" id="2.8.1.13"/>
    </reaction>
</comment>
<feature type="region of interest" description="Interaction with tRNA" evidence="9">
    <location>
        <begin position="166"/>
        <end position="168"/>
    </location>
</feature>
<keyword evidence="9" id="KW-0963">Cytoplasm</keyword>
<dbReference type="NCBIfam" id="NF001138">
    <property type="entry name" value="PRK00143.1"/>
    <property type="match status" value="1"/>
</dbReference>
<dbReference type="InterPro" id="IPR046884">
    <property type="entry name" value="MnmA-like_central"/>
</dbReference>
<feature type="binding site" evidence="9">
    <location>
        <position position="39"/>
    </location>
    <ligand>
        <name>ATP</name>
        <dbReference type="ChEBI" id="CHEBI:30616"/>
    </ligand>
</feature>
<evidence type="ECO:0000256" key="2">
    <source>
        <dbReference type="ARBA" id="ARBA00022679"/>
    </source>
</evidence>
<dbReference type="PANTHER" id="PTHR11933:SF5">
    <property type="entry name" value="MITOCHONDRIAL TRNA-SPECIFIC 2-THIOURIDYLASE 1"/>
    <property type="match status" value="1"/>
</dbReference>
<dbReference type="SUPFAM" id="SSF52402">
    <property type="entry name" value="Adenine nucleotide alpha hydrolases-like"/>
    <property type="match status" value="1"/>
</dbReference>
<comment type="subcellular location">
    <subcellularLocation>
        <location evidence="9">Cytoplasm</location>
    </subcellularLocation>
</comment>
<dbReference type="EC" id="2.8.1.13" evidence="9"/>